<reference evidence="3 4" key="1">
    <citation type="submission" date="2017-07" db="EMBL/GenBank/DDBJ databases">
        <title>Draft sequence of Rhodococcus enclensis 23b-28.</title>
        <authorList>
            <person name="Besaury L."/>
            <person name="Sancelme M."/>
            <person name="Amato P."/>
            <person name="Lallement A."/>
            <person name="Delort A.-M."/>
        </authorList>
    </citation>
    <scope>NUCLEOTIDE SEQUENCE [LARGE SCALE GENOMIC DNA]</scope>
    <source>
        <strain evidence="3 4">23b-28</strain>
    </source>
</reference>
<dbReference type="EMBL" id="NOVD01000032">
    <property type="protein sequence ID" value="PCK24336.1"/>
    <property type="molecule type" value="Genomic_DNA"/>
</dbReference>
<name>A0A2A5J4Q1_RHOSG</name>
<feature type="compositionally biased region" description="Basic and acidic residues" evidence="1">
    <location>
        <begin position="514"/>
        <end position="523"/>
    </location>
</feature>
<feature type="region of interest" description="Disordered" evidence="1">
    <location>
        <begin position="473"/>
        <end position="523"/>
    </location>
</feature>
<proteinExistence type="predicted"/>
<dbReference type="RefSeq" id="WP_099698454.1">
    <property type="nucleotide sequence ID" value="NZ_NOVD01000032.1"/>
</dbReference>
<evidence type="ECO:0000259" key="2">
    <source>
        <dbReference type="Pfam" id="PF03432"/>
    </source>
</evidence>
<sequence>MIDKIVKGWDAKGLVRYLMGRGDHNEHTRPTVIGAWQSDPGALQPDLVGPGDFDFDPAEFTALLDHVNATAEAAELPRRQPQTGEPGYTKHGYVWHCSLSLSAEEGKLSHAQWNEIARDVMDRTGIAPEGDAGGCRWIAVHHGQSTEGNDHIHIAAVLVRQDTGRRFHPKNDFGVTRTVMRDWEDRLGLQATAINDGSAAPAASRGEIEKAATRMRQGYEGLSRGEAGKAAKIQLRQVVTETAAMSADSEQFLSELRSQGVLVHLHRNDDGKIDGYAVADPEDRDAKTGRPIFFGGRKLAPELSWVKLSARWSGDAALAVPETGRAHEVLSSIAGVVRGSAVAVRGRTESPVAVAKSVQPLLAVWARVADGAQQRGQLSRAAWSFDRAGRMPKSLESPPAGEMARALRASTRQLSRVGLVSGRGMTRDAGLELALAFSELLLEIAAWHEVSKRSHHCAAATRSARCVGRFADESGRGMSGAPRTTAAVVDSVRDRAPSRGRTPRAPASSTPEWLPRRGEERKL</sequence>
<evidence type="ECO:0000256" key="1">
    <source>
        <dbReference type="SAM" id="MobiDB-lite"/>
    </source>
</evidence>
<comment type="caution">
    <text evidence="3">The sequence shown here is derived from an EMBL/GenBank/DDBJ whole genome shotgun (WGS) entry which is preliminary data.</text>
</comment>
<evidence type="ECO:0000313" key="3">
    <source>
        <dbReference type="EMBL" id="PCK24336.1"/>
    </source>
</evidence>
<accession>A0A2A5J4Q1</accession>
<evidence type="ECO:0000313" key="4">
    <source>
        <dbReference type="Proteomes" id="UP000230886"/>
    </source>
</evidence>
<dbReference type="InterPro" id="IPR005094">
    <property type="entry name" value="Endonuclease_MobA/VirD2"/>
</dbReference>
<gene>
    <name evidence="3" type="ORF">CHR55_26490</name>
</gene>
<organism evidence="3 4">
    <name type="scientific">Rhodococcus qingshengii</name>
    <dbReference type="NCBI Taxonomy" id="334542"/>
    <lineage>
        <taxon>Bacteria</taxon>
        <taxon>Bacillati</taxon>
        <taxon>Actinomycetota</taxon>
        <taxon>Actinomycetes</taxon>
        <taxon>Mycobacteriales</taxon>
        <taxon>Nocardiaceae</taxon>
        <taxon>Rhodococcus</taxon>
        <taxon>Rhodococcus erythropolis group</taxon>
    </lineage>
</organism>
<dbReference type="Pfam" id="PF03432">
    <property type="entry name" value="Relaxase"/>
    <property type="match status" value="1"/>
</dbReference>
<dbReference type="AlphaFoldDB" id="A0A2A5J4Q1"/>
<feature type="domain" description="MobA/VirD2-like nuclease" evidence="2">
    <location>
        <begin position="90"/>
        <end position="189"/>
    </location>
</feature>
<dbReference type="Proteomes" id="UP000230886">
    <property type="component" value="Unassembled WGS sequence"/>
</dbReference>
<protein>
    <recommendedName>
        <fullName evidence="2">MobA/VirD2-like nuclease domain-containing protein</fullName>
    </recommendedName>
</protein>